<keyword evidence="3" id="KW-1185">Reference proteome</keyword>
<organism evidence="2 3">
    <name type="scientific">Rhodopirellula bahusiensis</name>
    <dbReference type="NCBI Taxonomy" id="2014065"/>
    <lineage>
        <taxon>Bacteria</taxon>
        <taxon>Pseudomonadati</taxon>
        <taxon>Planctomycetota</taxon>
        <taxon>Planctomycetia</taxon>
        <taxon>Pirellulales</taxon>
        <taxon>Pirellulaceae</taxon>
        <taxon>Rhodopirellula</taxon>
    </lineage>
</organism>
<dbReference type="GeneID" id="90608974"/>
<evidence type="ECO:0000313" key="2">
    <source>
        <dbReference type="EMBL" id="PHQ34733.1"/>
    </source>
</evidence>
<gene>
    <name evidence="2" type="ORF">CEE69_12665</name>
</gene>
<evidence type="ECO:0000313" key="3">
    <source>
        <dbReference type="Proteomes" id="UP000225740"/>
    </source>
</evidence>
<keyword evidence="2" id="KW-0808">Transferase</keyword>
<protein>
    <submittedName>
        <fullName evidence="2">Beta-1,4-galactosyltransferase</fullName>
    </submittedName>
</protein>
<name>A0A2G1W6R3_9BACT</name>
<reference evidence="2 3" key="1">
    <citation type="submission" date="2017-06" db="EMBL/GenBank/DDBJ databases">
        <title>Description of Rhodopirellula bahusiensis sp. nov.</title>
        <authorList>
            <person name="Kizina J."/>
            <person name="Harder J."/>
        </authorList>
    </citation>
    <scope>NUCLEOTIDE SEQUENCE [LARGE SCALE GENOMIC DNA]</scope>
    <source>
        <strain evidence="2 3">SWK21</strain>
    </source>
</reference>
<dbReference type="Pfam" id="PF01755">
    <property type="entry name" value="Glyco_transf_25"/>
    <property type="match status" value="1"/>
</dbReference>
<proteinExistence type="predicted"/>
<dbReference type="GO" id="GO:0016757">
    <property type="term" value="F:glycosyltransferase activity"/>
    <property type="evidence" value="ECO:0007669"/>
    <property type="project" value="UniProtKB-KW"/>
</dbReference>
<dbReference type="RefSeq" id="WP_099261042.1">
    <property type="nucleotide sequence ID" value="NZ_NIZW01000009.1"/>
</dbReference>
<feature type="domain" description="Glycosyl transferase family 25" evidence="1">
    <location>
        <begin position="10"/>
        <end position="179"/>
    </location>
</feature>
<dbReference type="AlphaFoldDB" id="A0A2G1W6R3"/>
<evidence type="ECO:0000259" key="1">
    <source>
        <dbReference type="Pfam" id="PF01755"/>
    </source>
</evidence>
<keyword evidence="2" id="KW-0328">Glycosyltransferase</keyword>
<dbReference type="OrthoDB" id="258639at2"/>
<dbReference type="EMBL" id="NIZW01000009">
    <property type="protein sequence ID" value="PHQ34733.1"/>
    <property type="molecule type" value="Genomic_DNA"/>
</dbReference>
<dbReference type="Proteomes" id="UP000225740">
    <property type="component" value="Unassembled WGS sequence"/>
</dbReference>
<sequence>MIGINEDTPTFVISTLDEQSCDRVSQVKQHLQRAGFRHWQIIQAKTPETENFEGVGLPPILQGRWRTDLQHMWGSAACTLSHIQFYDRPDSELPIIVLEDDVTIHPNFFQILDAVNFPDQIQWDLCHLSYFNSQLGSQKNPTRVVAPHLIQCAPNQVAGAYSYIVNRSFLERFTPLVEEVDCQLAHLTDEIASYVIEHEPKLTAPDFRLDSVRMSLDHVSWHQNNPTTD</sequence>
<comment type="caution">
    <text evidence="2">The sequence shown here is derived from an EMBL/GenBank/DDBJ whole genome shotgun (WGS) entry which is preliminary data.</text>
</comment>
<accession>A0A2G1W6R3</accession>
<dbReference type="InterPro" id="IPR002654">
    <property type="entry name" value="Glyco_trans_25"/>
</dbReference>